<reference evidence="3" key="1">
    <citation type="submission" date="2020-10" db="EMBL/GenBank/DDBJ databases">
        <title>High-Quality Genome Resource of Clonostachys rosea strain S41 by Oxford Nanopore Long-Read Sequencing.</title>
        <authorList>
            <person name="Wang H."/>
        </authorList>
    </citation>
    <scope>NUCLEOTIDE SEQUENCE</scope>
    <source>
        <strain evidence="3">S41</strain>
    </source>
</reference>
<dbReference type="InterPro" id="IPR037221">
    <property type="entry name" value="H-type_lectin_dom_sf"/>
</dbReference>
<evidence type="ECO:0000256" key="1">
    <source>
        <dbReference type="SAM" id="MobiDB-lite"/>
    </source>
</evidence>
<dbReference type="Proteomes" id="UP000616885">
    <property type="component" value="Unassembled WGS sequence"/>
</dbReference>
<dbReference type="AlphaFoldDB" id="A0A8H7KAS2"/>
<protein>
    <recommendedName>
        <fullName evidence="2">H-type lectin domain-containing protein</fullName>
    </recommendedName>
</protein>
<evidence type="ECO:0000313" key="3">
    <source>
        <dbReference type="EMBL" id="KAF9743721.1"/>
    </source>
</evidence>
<accession>A0A8H7KAS2</accession>
<organism evidence="3 4">
    <name type="scientific">Bionectria ochroleuca</name>
    <name type="common">Gliocladium roseum</name>
    <dbReference type="NCBI Taxonomy" id="29856"/>
    <lineage>
        <taxon>Eukaryota</taxon>
        <taxon>Fungi</taxon>
        <taxon>Dikarya</taxon>
        <taxon>Ascomycota</taxon>
        <taxon>Pezizomycotina</taxon>
        <taxon>Sordariomycetes</taxon>
        <taxon>Hypocreomycetidae</taxon>
        <taxon>Hypocreales</taxon>
        <taxon>Bionectriaceae</taxon>
        <taxon>Clonostachys</taxon>
    </lineage>
</organism>
<evidence type="ECO:0000313" key="4">
    <source>
        <dbReference type="Proteomes" id="UP000616885"/>
    </source>
</evidence>
<feature type="domain" description="H-type lectin" evidence="2">
    <location>
        <begin position="50"/>
        <end position="91"/>
    </location>
</feature>
<comment type="caution">
    <text evidence="3">The sequence shown here is derived from an EMBL/GenBank/DDBJ whole genome shotgun (WGS) entry which is preliminary data.</text>
</comment>
<sequence length="191" mass="21782">MERPPSSKASSTPLITRGQGTAPKRNHQGQFREALQDATQGLRLVHRAIHTNGQHSIWIWIENITPDGMTIHIDTWSERQFDAARVAWLAWPAEFDGKTVRANHDSVFSRNDGVAEHPWYCGNFSKNPKAFGATNYIDLPVEENIDIFAKTEWATKDRLRWHAGAGTSFVKIGMCWMNWNVLDELNVLDRN</sequence>
<dbReference type="GO" id="GO:0007155">
    <property type="term" value="P:cell adhesion"/>
    <property type="evidence" value="ECO:0007669"/>
    <property type="project" value="InterPro"/>
</dbReference>
<dbReference type="Gene3D" id="2.60.40.2080">
    <property type="match status" value="1"/>
</dbReference>
<gene>
    <name evidence="3" type="ORF">IM811_006061</name>
</gene>
<dbReference type="EMBL" id="JADCTT010000016">
    <property type="protein sequence ID" value="KAF9743721.1"/>
    <property type="molecule type" value="Genomic_DNA"/>
</dbReference>
<dbReference type="Pfam" id="PF09458">
    <property type="entry name" value="H_lectin"/>
    <property type="match status" value="1"/>
</dbReference>
<feature type="region of interest" description="Disordered" evidence="1">
    <location>
        <begin position="1"/>
        <end position="27"/>
    </location>
</feature>
<proteinExistence type="predicted"/>
<dbReference type="GO" id="GO:0030246">
    <property type="term" value="F:carbohydrate binding"/>
    <property type="evidence" value="ECO:0007669"/>
    <property type="project" value="InterPro"/>
</dbReference>
<name>A0A8H7KAS2_BIOOC</name>
<dbReference type="SUPFAM" id="SSF141086">
    <property type="entry name" value="Agglutinin HPA-like"/>
    <property type="match status" value="1"/>
</dbReference>
<evidence type="ECO:0000259" key="2">
    <source>
        <dbReference type="Pfam" id="PF09458"/>
    </source>
</evidence>
<dbReference type="InterPro" id="IPR019019">
    <property type="entry name" value="H-type_lectin_domain"/>
</dbReference>